<dbReference type="GeneID" id="94546671"/>
<gene>
    <name evidence="1" type="ORF">DFP99_1551</name>
</gene>
<protein>
    <submittedName>
        <fullName evidence="1">Putative membrane protein</fullName>
    </submittedName>
</protein>
<keyword evidence="2" id="KW-1185">Reference proteome</keyword>
<evidence type="ECO:0000313" key="2">
    <source>
        <dbReference type="Proteomes" id="UP000254912"/>
    </source>
</evidence>
<dbReference type="Pfam" id="PF22564">
    <property type="entry name" value="HAAS"/>
    <property type="match status" value="1"/>
</dbReference>
<proteinExistence type="predicted"/>
<evidence type="ECO:0000313" key="1">
    <source>
        <dbReference type="EMBL" id="RDL01080.1"/>
    </source>
</evidence>
<accession>A0A288QAM3</accession>
<comment type="caution">
    <text evidence="1">The sequence shown here is derived from an EMBL/GenBank/DDBJ whole genome shotgun (WGS) entry which is preliminary data.</text>
</comment>
<reference evidence="1 2" key="1">
    <citation type="submission" date="2018-07" db="EMBL/GenBank/DDBJ databases">
        <title>Genomic Encyclopedia of Type Strains, Phase III (KMG-III): the genomes of soil and plant-associated and newly described type strains.</title>
        <authorList>
            <person name="Whitman W."/>
        </authorList>
    </citation>
    <scope>NUCLEOTIDE SEQUENCE [LARGE SCALE GENOMIC DNA]</scope>
    <source>
        <strain evidence="1 2">CECT 7031</strain>
    </source>
</reference>
<dbReference type="RefSeq" id="WP_070230649.1">
    <property type="nucleotide sequence ID" value="NZ_BJYO01000007.1"/>
</dbReference>
<dbReference type="KEGG" id="wso:WSWS_01487"/>
<dbReference type="EMBL" id="QRAS01000005">
    <property type="protein sequence ID" value="RDL01080.1"/>
    <property type="molecule type" value="Genomic_DNA"/>
</dbReference>
<name>A0A288QAM3_9LACO</name>
<dbReference type="OrthoDB" id="2242293at2"/>
<sequence>MENNVYFSTLRKHLYGLSEEERDDVVSFYQEYAVDAKLSGETLINEFGTPKQLARRVLVDYSIKYDDAAEEEAVDCATGLRQRESSRVKRQLNLLWVVVIGLLTSIIWVPAALAVMLGLFLVIVAGVAVAIILLSLLAMGLFQIVGGFAVIGQSWQTSVLQIGLGITFVGIQIVAWPVGWLIVRTIFASLMKFVKFLGRRFSHSGGTQNGETI</sequence>
<organism evidence="1 2">
    <name type="scientific">Weissella soli</name>
    <dbReference type="NCBI Taxonomy" id="155866"/>
    <lineage>
        <taxon>Bacteria</taxon>
        <taxon>Bacillati</taxon>
        <taxon>Bacillota</taxon>
        <taxon>Bacilli</taxon>
        <taxon>Lactobacillales</taxon>
        <taxon>Lactobacillaceae</taxon>
        <taxon>Weissella</taxon>
    </lineage>
</organism>
<dbReference type="AlphaFoldDB" id="A0A288QAM3"/>
<dbReference type="Proteomes" id="UP000254912">
    <property type="component" value="Unassembled WGS sequence"/>
</dbReference>